<keyword evidence="2 9" id="KW-0645">Protease</keyword>
<evidence type="ECO:0000256" key="6">
    <source>
        <dbReference type="ARBA" id="ARBA00022837"/>
    </source>
</evidence>
<evidence type="ECO:0000256" key="9">
    <source>
        <dbReference type="PROSITE-ProRule" id="PRU01240"/>
    </source>
</evidence>
<dbReference type="InterPro" id="IPR008979">
    <property type="entry name" value="Galactose-bd-like_sf"/>
</dbReference>
<evidence type="ECO:0000256" key="10">
    <source>
        <dbReference type="SAM" id="MobiDB-lite"/>
    </source>
</evidence>
<dbReference type="PROSITE" id="PS00137">
    <property type="entry name" value="SUBTILASE_HIS"/>
    <property type="match status" value="1"/>
</dbReference>
<dbReference type="Proteomes" id="UP001165060">
    <property type="component" value="Unassembled WGS sequence"/>
</dbReference>
<evidence type="ECO:0000313" key="13">
    <source>
        <dbReference type="Proteomes" id="UP001165060"/>
    </source>
</evidence>
<dbReference type="SUPFAM" id="SSF49785">
    <property type="entry name" value="Galactose-binding domain-like"/>
    <property type="match status" value="1"/>
</dbReference>
<dbReference type="PROSITE" id="PS51892">
    <property type="entry name" value="SUBTILASE"/>
    <property type="match status" value="1"/>
</dbReference>
<dbReference type="SUPFAM" id="SSF52743">
    <property type="entry name" value="Subtilisin-like"/>
    <property type="match status" value="1"/>
</dbReference>
<comment type="caution">
    <text evidence="12">The sequence shown here is derived from an EMBL/GenBank/DDBJ whole genome shotgun (WGS) entry which is preliminary data.</text>
</comment>
<dbReference type="Gene3D" id="3.40.50.200">
    <property type="entry name" value="Peptidase S8/S53 domain"/>
    <property type="match status" value="2"/>
</dbReference>
<evidence type="ECO:0000256" key="7">
    <source>
        <dbReference type="ARBA" id="ARBA00023529"/>
    </source>
</evidence>
<protein>
    <recommendedName>
        <fullName evidence="8">subtilisin</fullName>
        <ecNumber evidence="8">3.4.21.62</ecNumber>
    </recommendedName>
</protein>
<dbReference type="PRINTS" id="PR00723">
    <property type="entry name" value="SUBTILISIN"/>
</dbReference>
<dbReference type="PROSITE" id="PS00138">
    <property type="entry name" value="SUBTILASE_SER"/>
    <property type="match status" value="1"/>
</dbReference>
<proteinExistence type="inferred from homology"/>
<dbReference type="Gene3D" id="2.60.120.260">
    <property type="entry name" value="Galactose-binding domain-like"/>
    <property type="match status" value="1"/>
</dbReference>
<feature type="domain" description="P/Homo B" evidence="11">
    <location>
        <begin position="535"/>
        <end position="674"/>
    </location>
</feature>
<dbReference type="EC" id="3.4.21.62" evidence="8"/>
<feature type="non-terminal residue" evidence="12">
    <location>
        <position position="1001"/>
    </location>
</feature>
<dbReference type="InterPro" id="IPR023828">
    <property type="entry name" value="Peptidase_S8_Ser-AS"/>
</dbReference>
<reference evidence="12 13" key="1">
    <citation type="journal article" date="2023" name="Commun. Biol.">
        <title>Genome analysis of Parmales, the sister group of diatoms, reveals the evolutionary specialization of diatoms from phago-mixotrophs to photoautotrophs.</title>
        <authorList>
            <person name="Ban H."/>
            <person name="Sato S."/>
            <person name="Yoshikawa S."/>
            <person name="Yamada K."/>
            <person name="Nakamura Y."/>
            <person name="Ichinomiya M."/>
            <person name="Sato N."/>
            <person name="Blanc-Mathieu R."/>
            <person name="Endo H."/>
            <person name="Kuwata A."/>
            <person name="Ogata H."/>
        </authorList>
    </citation>
    <scope>NUCLEOTIDE SEQUENCE [LARGE SCALE GENOMIC DNA]</scope>
</reference>
<evidence type="ECO:0000259" key="11">
    <source>
        <dbReference type="PROSITE" id="PS51829"/>
    </source>
</evidence>
<dbReference type="InterPro" id="IPR036852">
    <property type="entry name" value="Peptidase_S8/S53_dom_sf"/>
</dbReference>
<dbReference type="EMBL" id="BRYB01000188">
    <property type="protein sequence ID" value="GMI24866.1"/>
    <property type="molecule type" value="Genomic_DNA"/>
</dbReference>
<dbReference type="InterPro" id="IPR000209">
    <property type="entry name" value="Peptidase_S8/S53_dom"/>
</dbReference>
<evidence type="ECO:0000256" key="8">
    <source>
        <dbReference type="ARBA" id="ARBA00023619"/>
    </source>
</evidence>
<evidence type="ECO:0000313" key="12">
    <source>
        <dbReference type="EMBL" id="GMI24866.1"/>
    </source>
</evidence>
<keyword evidence="3" id="KW-0732">Signal</keyword>
<evidence type="ECO:0000256" key="5">
    <source>
        <dbReference type="ARBA" id="ARBA00022825"/>
    </source>
</evidence>
<evidence type="ECO:0000256" key="3">
    <source>
        <dbReference type="ARBA" id="ARBA00022729"/>
    </source>
</evidence>
<accession>A0ABQ6MEZ9</accession>
<keyword evidence="13" id="KW-1185">Reference proteome</keyword>
<organism evidence="12 13">
    <name type="scientific">Tetraparma gracilis</name>
    <dbReference type="NCBI Taxonomy" id="2962635"/>
    <lineage>
        <taxon>Eukaryota</taxon>
        <taxon>Sar</taxon>
        <taxon>Stramenopiles</taxon>
        <taxon>Ochrophyta</taxon>
        <taxon>Bolidophyceae</taxon>
        <taxon>Parmales</taxon>
        <taxon>Triparmaceae</taxon>
        <taxon>Tetraparma</taxon>
    </lineage>
</organism>
<evidence type="ECO:0000256" key="4">
    <source>
        <dbReference type="ARBA" id="ARBA00022801"/>
    </source>
</evidence>
<name>A0ABQ6MEZ9_9STRA</name>
<comment type="catalytic activity">
    <reaction evidence="7">
        <text>Hydrolysis of proteins with broad specificity for peptide bonds, and a preference for a large uncharged residue in P1. Hydrolyzes peptide amides.</text>
        <dbReference type="EC" id="3.4.21.62"/>
    </reaction>
</comment>
<dbReference type="InterPro" id="IPR022398">
    <property type="entry name" value="Peptidase_S8_His-AS"/>
</dbReference>
<sequence length="1001" mass="104975">MSWSTSSGETIPCGGSYPPETSLTLTLASASSSSRSLLSISNAPISSSSSSSPTCDDTRLEFTADGTTATVSATFGEISATLAHTASSSGDGPVTISQRCTIHPASCAFDDDSCARAPAVAHTAVDDVVAPSGISDPFFKYQEWYLGPLGANVVAAWERGYTGAGVNVLFNDDGLDYNNPDFADKFSQLGSFRDPMPGACSTTSSGSADTHGSVCAGIALADSNDECGVGVAPGATVSASNLFRDIYYASDELQIMQRGTCDDVNQISSNSWGIDACLSKDSYTSCPFLPTSLNPHSPCGSSSCSDWASPSPSCEYDIVNYCSWGDYHTELGFTDPACADHYDLFVECAENSLSTSTLTALQNGVAWGREGKGVVYVFAAGNEFTTGDDVNFEGWLNSQYTIAVAAIAGDDKHSSYSSVGAPVLVAAQGGDVDQQYNMFKTLPVEEGTCEIGGSNSIGTSYATPVVSGVVALVLEANPDLSWRDVQNVLVLSSKTVDATSQEADWSINAAGNSHSYKYGYGKVDALAATIMAENYPASRTNLRQHHVSLSATPDVAIADAAGPTTSSISVSSDDASSLHSVQHVVVYLTISTARRGDLAISLTSPSGVTSVLSPATNDLTADYSSWRFMSVRHWGEAGSDLVGDWTLSVEDERDGSSDSTLSAWTLNLFGDDSTNVGESLPSGSCYEATDDDAKWGHLVGEGECYPSRKEDGAFQWDYGKPWTYCRDSETYTDPTYSDSCSGWAGYACSTSSGISEEVAWELQANCPVSCKLYTDPVYGDTCNDWIGYACTTGSNLTEEQAASLVAACPVLAGGLEKSIEMSVRESNADATVEVISINNVPVDGRRLAAAEVAFEVSLPQYIEEGDEAPTAEVAGGLATTAFAALNEAVAGDDFAALLATSMEEAAEELVQSGEVEEAEVAALVESVAVEVGEVVAEEPEVGEVEVFEPAIVEDDEEEDDEEEDDEEEDDDLVLNADATSAAAQKIPKVRGAALVILGTLL</sequence>
<feature type="compositionally biased region" description="Acidic residues" evidence="10">
    <location>
        <begin position="949"/>
        <end position="972"/>
    </location>
</feature>
<dbReference type="CDD" id="cd04059">
    <property type="entry name" value="Peptidases_S8_Protein_convertases_Kexins_Furin-like"/>
    <property type="match status" value="1"/>
</dbReference>
<evidence type="ECO:0000256" key="2">
    <source>
        <dbReference type="ARBA" id="ARBA00022670"/>
    </source>
</evidence>
<feature type="active site" description="Charge relay system" evidence="9">
    <location>
        <position position="172"/>
    </location>
</feature>
<comment type="similarity">
    <text evidence="1">Belongs to the peptidase S8 family. Furin subfamily.</text>
</comment>
<dbReference type="Pfam" id="PF01483">
    <property type="entry name" value="P_proprotein"/>
    <property type="match status" value="1"/>
</dbReference>
<keyword evidence="4 9" id="KW-0378">Hydrolase</keyword>
<evidence type="ECO:0000256" key="1">
    <source>
        <dbReference type="ARBA" id="ARBA00005325"/>
    </source>
</evidence>
<dbReference type="InterPro" id="IPR002884">
    <property type="entry name" value="P_dom"/>
</dbReference>
<keyword evidence="5 9" id="KW-0720">Serine protease</keyword>
<feature type="active site" description="Charge relay system" evidence="9">
    <location>
        <position position="211"/>
    </location>
</feature>
<feature type="active site" description="Charge relay system" evidence="9">
    <location>
        <position position="460"/>
    </location>
</feature>
<dbReference type="PANTHER" id="PTHR42884">
    <property type="entry name" value="PROPROTEIN CONVERTASE SUBTILISIN/KEXIN-RELATED"/>
    <property type="match status" value="1"/>
</dbReference>
<dbReference type="PANTHER" id="PTHR42884:SF14">
    <property type="entry name" value="NEUROENDOCRINE CONVERTASE 1"/>
    <property type="match status" value="1"/>
</dbReference>
<gene>
    <name evidence="12" type="ORF">TeGR_g11721</name>
</gene>
<dbReference type="Pfam" id="PF00082">
    <property type="entry name" value="Peptidase_S8"/>
    <property type="match status" value="1"/>
</dbReference>
<dbReference type="InterPro" id="IPR034182">
    <property type="entry name" value="Kexin/furin"/>
</dbReference>
<keyword evidence="6" id="KW-0106">Calcium</keyword>
<feature type="region of interest" description="Disordered" evidence="10">
    <location>
        <begin position="949"/>
        <end position="973"/>
    </location>
</feature>
<dbReference type="PROSITE" id="PS51829">
    <property type="entry name" value="P_HOMO_B"/>
    <property type="match status" value="1"/>
</dbReference>
<dbReference type="InterPro" id="IPR015500">
    <property type="entry name" value="Peptidase_S8_subtilisin-rel"/>
</dbReference>